<dbReference type="EMBL" id="CP121195">
    <property type="protein sequence ID" value="XBH12461.1"/>
    <property type="molecule type" value="Genomic_DNA"/>
</dbReference>
<sequence>MVRSDALSLEAIGRFVAASEGVRFEAEDRQQLYGWVEQVLVGRQYAQLGNAARGLVRRYIEKMTGLSRAQVTRLIACYTASGRVQVTVYLRRRFHATLHTGRHRVAGQRAGDRRKQL</sequence>
<name>A0AAU7D527_9BACT</name>
<evidence type="ECO:0000313" key="1">
    <source>
        <dbReference type="EMBL" id="XBH12461.1"/>
    </source>
</evidence>
<dbReference type="RefSeq" id="WP_348269482.1">
    <property type="nucleotide sequence ID" value="NZ_CP121195.1"/>
</dbReference>
<proteinExistence type="predicted"/>
<protein>
    <submittedName>
        <fullName evidence="1">Uncharacterized protein</fullName>
    </submittedName>
</protein>
<organism evidence="1">
    <name type="scientific">Edaphobacter paludis</name>
    <dbReference type="NCBI Taxonomy" id="3035702"/>
    <lineage>
        <taxon>Bacteria</taxon>
        <taxon>Pseudomonadati</taxon>
        <taxon>Acidobacteriota</taxon>
        <taxon>Terriglobia</taxon>
        <taxon>Terriglobales</taxon>
        <taxon>Acidobacteriaceae</taxon>
        <taxon>Edaphobacter</taxon>
    </lineage>
</organism>
<reference evidence="1" key="1">
    <citation type="submission" date="2023-03" db="EMBL/GenBank/DDBJ databases">
        <title>Edaphobacter sp.</title>
        <authorList>
            <person name="Huber K.J."/>
            <person name="Papendorf J."/>
            <person name="Pilke C."/>
            <person name="Bunk B."/>
            <person name="Sproeer C."/>
            <person name="Pester M."/>
        </authorList>
    </citation>
    <scope>NUCLEOTIDE SEQUENCE</scope>
    <source>
        <strain evidence="1">DSM 109920</strain>
    </source>
</reference>
<accession>A0AAU7D527</accession>
<dbReference type="AlphaFoldDB" id="A0AAU7D527"/>
<gene>
    <name evidence="1" type="ORF">P8936_12250</name>
</gene>